<sequence>MNEKQSLPEYLKTFEEHRLQVERLQGSTMDDRILKHKLLMTLTAVHRETGLTKMGSLSYHELMHEL</sequence>
<dbReference type="OrthoDB" id="10642385at2759"/>
<feature type="non-terminal residue" evidence="1">
    <location>
        <position position="66"/>
    </location>
</feature>
<gene>
    <name evidence="1" type="ORF">Pmar_PMAR026183</name>
</gene>
<evidence type="ECO:0000313" key="1">
    <source>
        <dbReference type="EMBL" id="EER08807.1"/>
    </source>
</evidence>
<dbReference type="AlphaFoldDB" id="C5L388"/>
<dbReference type="RefSeq" id="XP_002776991.1">
    <property type="nucleotide sequence ID" value="XM_002776945.1"/>
</dbReference>
<proteinExistence type="predicted"/>
<name>C5L388_PERM5</name>
<dbReference type="Proteomes" id="UP000007800">
    <property type="component" value="Unassembled WGS sequence"/>
</dbReference>
<evidence type="ECO:0000313" key="2">
    <source>
        <dbReference type="Proteomes" id="UP000007800"/>
    </source>
</evidence>
<dbReference type="EMBL" id="GG678742">
    <property type="protein sequence ID" value="EER08807.1"/>
    <property type="molecule type" value="Genomic_DNA"/>
</dbReference>
<accession>C5L388</accession>
<dbReference type="InParanoid" id="C5L388"/>
<keyword evidence="2" id="KW-1185">Reference proteome</keyword>
<dbReference type="GeneID" id="9043370"/>
<reference evidence="1 2" key="1">
    <citation type="submission" date="2008-07" db="EMBL/GenBank/DDBJ databases">
        <authorList>
            <person name="El-Sayed N."/>
            <person name="Caler E."/>
            <person name="Inman J."/>
            <person name="Amedeo P."/>
            <person name="Hass B."/>
            <person name="Wortman J."/>
        </authorList>
    </citation>
    <scope>NUCLEOTIDE SEQUENCE [LARGE SCALE GENOMIC DNA]</scope>
    <source>
        <strain evidence="2">ATCC 50983 / TXsc</strain>
    </source>
</reference>
<protein>
    <submittedName>
        <fullName evidence="1">Uncharacterized protein</fullName>
    </submittedName>
</protein>
<organism evidence="2">
    <name type="scientific">Perkinsus marinus (strain ATCC 50983 / TXsc)</name>
    <dbReference type="NCBI Taxonomy" id="423536"/>
    <lineage>
        <taxon>Eukaryota</taxon>
        <taxon>Sar</taxon>
        <taxon>Alveolata</taxon>
        <taxon>Perkinsozoa</taxon>
        <taxon>Perkinsea</taxon>
        <taxon>Perkinsida</taxon>
        <taxon>Perkinsidae</taxon>
        <taxon>Perkinsus</taxon>
    </lineage>
</organism>